<dbReference type="GeneID" id="43368370"/>
<dbReference type="Proteomes" id="UP000428325">
    <property type="component" value="Chromosome"/>
</dbReference>
<feature type="transmembrane region" description="Helical" evidence="1">
    <location>
        <begin position="12"/>
        <end position="32"/>
    </location>
</feature>
<keyword evidence="1" id="KW-0812">Transmembrane</keyword>
<keyword evidence="3" id="KW-1185">Reference proteome</keyword>
<dbReference type="EMBL" id="CP034345">
    <property type="protein sequence ID" value="QGX93736.1"/>
    <property type="molecule type" value="Genomic_DNA"/>
</dbReference>
<protein>
    <submittedName>
        <fullName evidence="2">Uncharacterized protein</fullName>
    </submittedName>
</protein>
<keyword evidence="1" id="KW-1133">Transmembrane helix</keyword>
<evidence type="ECO:0000313" key="3">
    <source>
        <dbReference type="Proteomes" id="UP000428325"/>
    </source>
</evidence>
<proteinExistence type="predicted"/>
<dbReference type="RefSeq" id="WP_157687976.1">
    <property type="nucleotide sequence ID" value="NZ_CP034345.1"/>
</dbReference>
<accession>A0A6B9F0L5</accession>
<evidence type="ECO:0000256" key="1">
    <source>
        <dbReference type="SAM" id="Phobius"/>
    </source>
</evidence>
<keyword evidence="1" id="KW-0472">Membrane</keyword>
<dbReference type="KEGG" id="hra:EI982_02480"/>
<feature type="transmembrane region" description="Helical" evidence="1">
    <location>
        <begin position="64"/>
        <end position="82"/>
    </location>
</feature>
<gene>
    <name evidence="2" type="ORF">EI982_02480</name>
</gene>
<name>A0A6B9F0L5_9EURY</name>
<feature type="transmembrane region" description="Helical" evidence="1">
    <location>
        <begin position="88"/>
        <end position="106"/>
    </location>
</feature>
<organism evidence="2 3">
    <name type="scientific">Haloplanus rallus</name>
    <dbReference type="NCBI Taxonomy" id="1816183"/>
    <lineage>
        <taxon>Archaea</taxon>
        <taxon>Methanobacteriati</taxon>
        <taxon>Methanobacteriota</taxon>
        <taxon>Stenosarchaea group</taxon>
        <taxon>Halobacteria</taxon>
        <taxon>Halobacteriales</taxon>
        <taxon>Haloferacaceae</taxon>
        <taxon>Haloplanus</taxon>
    </lineage>
</organism>
<evidence type="ECO:0000313" key="2">
    <source>
        <dbReference type="EMBL" id="QGX93736.1"/>
    </source>
</evidence>
<reference evidence="2 3" key="1">
    <citation type="submission" date="2018-12" db="EMBL/GenBank/DDBJ databases">
        <title>Complete genome sequence of Haloplanus rallus MBLA0036.</title>
        <authorList>
            <person name="Nam Y.-d."/>
            <person name="Kang J."/>
            <person name="Chung W.-H."/>
            <person name="Park Y.S."/>
        </authorList>
    </citation>
    <scope>NUCLEOTIDE SEQUENCE [LARGE SCALE GENOMIC DNA]</scope>
    <source>
        <strain evidence="2 3">MBLA0036</strain>
    </source>
</reference>
<dbReference type="OrthoDB" id="350912at2157"/>
<feature type="transmembrane region" description="Helical" evidence="1">
    <location>
        <begin position="38"/>
        <end position="57"/>
    </location>
</feature>
<dbReference type="AlphaFoldDB" id="A0A6B9F0L5"/>
<sequence>MDALQKNWKTPTLSESSIVLIGLLLAIVGLAFRDTVGVTSLLVAVGIGLMIAGTVYLAVEGREVLRLSLAFIALLALPLFAYGGIVQWIGGFMTGTVVVGVLYSRVSWETIRTRV</sequence>